<keyword evidence="6" id="KW-1185">Reference proteome</keyword>
<dbReference type="GO" id="GO:0006935">
    <property type="term" value="P:chemotaxis"/>
    <property type="evidence" value="ECO:0007669"/>
    <property type="project" value="InterPro"/>
</dbReference>
<dbReference type="RefSeq" id="WP_082365582.1">
    <property type="nucleotide sequence ID" value="NZ_LGSZ01000084.1"/>
</dbReference>
<dbReference type="OrthoDB" id="9760371at2"/>
<dbReference type="PRINTS" id="PR00260">
    <property type="entry name" value="CHEMTRNSDUCR"/>
</dbReference>
<dbReference type="Gene3D" id="1.10.287.950">
    <property type="entry name" value="Methyl-accepting chemotaxis protein"/>
    <property type="match status" value="1"/>
</dbReference>
<dbReference type="GO" id="GO:0007165">
    <property type="term" value="P:signal transduction"/>
    <property type="evidence" value="ECO:0007669"/>
    <property type="project" value="UniProtKB-KW"/>
</dbReference>
<evidence type="ECO:0000259" key="4">
    <source>
        <dbReference type="PROSITE" id="PS50111"/>
    </source>
</evidence>
<dbReference type="InterPro" id="IPR004090">
    <property type="entry name" value="Chemotax_Me-accpt_rcpt"/>
</dbReference>
<name>A0A0N1EYX1_9HYPH</name>
<proteinExistence type="inferred from homology"/>
<organism evidence="5 6">
    <name type="scientific">Bosea vaviloviae</name>
    <dbReference type="NCBI Taxonomy" id="1526658"/>
    <lineage>
        <taxon>Bacteria</taxon>
        <taxon>Pseudomonadati</taxon>
        <taxon>Pseudomonadota</taxon>
        <taxon>Alphaproteobacteria</taxon>
        <taxon>Hyphomicrobiales</taxon>
        <taxon>Boseaceae</taxon>
        <taxon>Bosea</taxon>
    </lineage>
</organism>
<dbReference type="GO" id="GO:0004888">
    <property type="term" value="F:transmembrane signaling receptor activity"/>
    <property type="evidence" value="ECO:0007669"/>
    <property type="project" value="InterPro"/>
</dbReference>
<dbReference type="EMBL" id="LGSZ01000084">
    <property type="protein sequence ID" value="KPH74519.1"/>
    <property type="molecule type" value="Genomic_DNA"/>
</dbReference>
<dbReference type="GO" id="GO:0016020">
    <property type="term" value="C:membrane"/>
    <property type="evidence" value="ECO:0007669"/>
    <property type="project" value="InterPro"/>
</dbReference>
<evidence type="ECO:0000256" key="1">
    <source>
        <dbReference type="ARBA" id="ARBA00023224"/>
    </source>
</evidence>
<dbReference type="PANTHER" id="PTHR32089">
    <property type="entry name" value="METHYL-ACCEPTING CHEMOTAXIS PROTEIN MCPB"/>
    <property type="match status" value="1"/>
</dbReference>
<comment type="caution">
    <text evidence="5">The sequence shown here is derived from an EMBL/GenBank/DDBJ whole genome shotgun (WGS) entry which is preliminary data.</text>
</comment>
<sequence>MFLRHFKATVGQRMALWGAVLGGVVCIYIANEMAASERMARIAAELSASSDALVRMEEAAAIFEKIHGTFEDQSPIEIDRSQIDAMATALAKMGADAQGPLGDHALRASTLVREVQQQPDGAATQRLLKQWPAIHEDMHLALNRALIEVSNRLKSQMVGSDHFEGLLGGVCLALLLGVVALEYRWLVRPIIAMARTLGDESGGAAWLASMAQRHDEIGALARALLSHLRDQQTGQEAAVARMAAMSDDIQRREQAQAQSIAFQDRIAGIVTALEEHSSRMSDGARQLGEMSSDVDRRACAAAQSTQRVAARVGDVAVTIGEVTGLLRTAASEAQRSSQVSNGAKLLVGAARADTEALRDAVATISGIIDIISTVASQTNLLALNATIEAARAGESGRGFAVVASEVKQLAHRTAQATAEVQGGLDSIRVAAERITARVGELVASVDDVEAAAESIADLTRLQEANSSSIADSTSQTAGDVRLVAEQVEQLAGMVERWRAAADTATLASTDLDRQAAGLRDVVDGFISHSRAACGGGPRRA</sequence>
<dbReference type="Pfam" id="PF00015">
    <property type="entry name" value="MCPsignal"/>
    <property type="match status" value="1"/>
</dbReference>
<dbReference type="SUPFAM" id="SSF58104">
    <property type="entry name" value="Methyl-accepting chemotaxis protein (MCP) signaling domain"/>
    <property type="match status" value="1"/>
</dbReference>
<dbReference type="PATRIC" id="fig|1526658.3.peg.3635"/>
<dbReference type="PROSITE" id="PS50111">
    <property type="entry name" value="CHEMOTAXIS_TRANSDUC_2"/>
    <property type="match status" value="1"/>
</dbReference>
<dbReference type="InterPro" id="IPR004089">
    <property type="entry name" value="MCPsignal_dom"/>
</dbReference>
<feature type="domain" description="Methyl-accepting transducer" evidence="4">
    <location>
        <begin position="276"/>
        <end position="505"/>
    </location>
</feature>
<dbReference type="Proteomes" id="UP000037822">
    <property type="component" value="Unassembled WGS sequence"/>
</dbReference>
<keyword evidence="1 3" id="KW-0807">Transducer</keyword>
<evidence type="ECO:0000313" key="6">
    <source>
        <dbReference type="Proteomes" id="UP000037822"/>
    </source>
</evidence>
<evidence type="ECO:0000256" key="2">
    <source>
        <dbReference type="ARBA" id="ARBA00029447"/>
    </source>
</evidence>
<dbReference type="PANTHER" id="PTHR32089:SF112">
    <property type="entry name" value="LYSOZYME-LIKE PROTEIN-RELATED"/>
    <property type="match status" value="1"/>
</dbReference>
<comment type="similarity">
    <text evidence="2">Belongs to the methyl-accepting chemotaxis (MCP) protein family.</text>
</comment>
<dbReference type="SMART" id="SM00283">
    <property type="entry name" value="MA"/>
    <property type="match status" value="1"/>
</dbReference>
<protein>
    <recommendedName>
        <fullName evidence="4">Methyl-accepting transducer domain-containing protein</fullName>
    </recommendedName>
</protein>
<evidence type="ECO:0000313" key="5">
    <source>
        <dbReference type="EMBL" id="KPH74519.1"/>
    </source>
</evidence>
<gene>
    <name evidence="5" type="ORF">AE618_25620</name>
</gene>
<accession>A0A0N1EYX1</accession>
<evidence type="ECO:0000256" key="3">
    <source>
        <dbReference type="PROSITE-ProRule" id="PRU00284"/>
    </source>
</evidence>
<reference evidence="5 6" key="1">
    <citation type="submission" date="2015-07" db="EMBL/GenBank/DDBJ databases">
        <title>Whole genome sequencing of Bosea vaviloviae isolated from cave pool.</title>
        <authorList>
            <person name="Tan N.E.H."/>
            <person name="Lee Y.P."/>
            <person name="Gan H.M."/>
            <person name="Barton H."/>
            <person name="Savka M.A."/>
        </authorList>
    </citation>
    <scope>NUCLEOTIDE SEQUENCE [LARGE SCALE GENOMIC DNA]</scope>
    <source>
        <strain evidence="5 6">SD260</strain>
    </source>
</reference>
<dbReference type="AlphaFoldDB" id="A0A0N1EYX1"/>